<name>A0A0N5D1P7_THECL</name>
<dbReference type="SUPFAM" id="SSF54236">
    <property type="entry name" value="Ubiquitin-like"/>
    <property type="match status" value="1"/>
</dbReference>
<dbReference type="OMA" id="HECEEAY"/>
<dbReference type="Pfam" id="PF00789">
    <property type="entry name" value="UBX"/>
    <property type="match status" value="1"/>
</dbReference>
<dbReference type="EMBL" id="UYYF01004443">
    <property type="protein sequence ID" value="VDN04161.1"/>
    <property type="molecule type" value="Genomic_DNA"/>
</dbReference>
<evidence type="ECO:0000313" key="4">
    <source>
        <dbReference type="EMBL" id="VDN04161.1"/>
    </source>
</evidence>
<dbReference type="Proteomes" id="UP000276776">
    <property type="component" value="Unassembled WGS sequence"/>
</dbReference>
<dbReference type="PROSITE" id="PS50033">
    <property type="entry name" value="UBX"/>
    <property type="match status" value="1"/>
</dbReference>
<dbReference type="Gene3D" id="3.10.20.90">
    <property type="entry name" value="Phosphatidylinositol 3-kinase Catalytic Subunit, Chain A, domain 1"/>
    <property type="match status" value="1"/>
</dbReference>
<accession>A0A0N5D1P7</accession>
<dbReference type="WBParaSite" id="TCLT_0000678301-mRNA-1">
    <property type="protein sequence ID" value="TCLT_0000678301-mRNA-1"/>
    <property type="gene ID" value="TCLT_0000678301"/>
</dbReference>
<evidence type="ECO:0000313" key="6">
    <source>
        <dbReference type="WBParaSite" id="TCLT_0000678301-mRNA-1"/>
    </source>
</evidence>
<dbReference type="PANTHER" id="PTHR46424:SF1">
    <property type="entry name" value="UBX DOMAIN-CONTAINING PROTEIN 4"/>
    <property type="match status" value="1"/>
</dbReference>
<dbReference type="GO" id="GO:0036503">
    <property type="term" value="P:ERAD pathway"/>
    <property type="evidence" value="ECO:0007669"/>
    <property type="project" value="TreeGrafter"/>
</dbReference>
<dbReference type="Pfam" id="PF23187">
    <property type="entry name" value="UBX7_N"/>
    <property type="match status" value="1"/>
</dbReference>
<reference evidence="6" key="1">
    <citation type="submission" date="2017-02" db="UniProtKB">
        <authorList>
            <consortium name="WormBaseParasite"/>
        </authorList>
    </citation>
    <scope>IDENTIFICATION</scope>
</reference>
<reference evidence="4 5" key="2">
    <citation type="submission" date="2018-11" db="EMBL/GenBank/DDBJ databases">
        <authorList>
            <consortium name="Pathogen Informatics"/>
        </authorList>
    </citation>
    <scope>NUCLEOTIDE SEQUENCE [LARGE SCALE GENOMIC DNA]</scope>
</reference>
<dbReference type="GO" id="GO:0005783">
    <property type="term" value="C:endoplasmic reticulum"/>
    <property type="evidence" value="ECO:0007669"/>
    <property type="project" value="TreeGrafter"/>
</dbReference>
<protein>
    <recommendedName>
        <fullName evidence="1">UBX domain-containing protein 4</fullName>
    </recommendedName>
</protein>
<feature type="domain" description="UBX" evidence="3">
    <location>
        <begin position="214"/>
        <end position="289"/>
    </location>
</feature>
<keyword evidence="5" id="KW-1185">Reference proteome</keyword>
<dbReference type="InterPro" id="IPR029071">
    <property type="entry name" value="Ubiquitin-like_domsf"/>
</dbReference>
<evidence type="ECO:0000256" key="2">
    <source>
        <dbReference type="SAM" id="MobiDB-lite"/>
    </source>
</evidence>
<feature type="region of interest" description="Disordered" evidence="2">
    <location>
        <begin position="350"/>
        <end position="396"/>
    </location>
</feature>
<evidence type="ECO:0000313" key="5">
    <source>
        <dbReference type="Proteomes" id="UP000276776"/>
    </source>
</evidence>
<evidence type="ECO:0000256" key="1">
    <source>
        <dbReference type="ARBA" id="ARBA00040925"/>
    </source>
</evidence>
<proteinExistence type="predicted"/>
<dbReference type="AlphaFoldDB" id="A0A0N5D1P7"/>
<gene>
    <name evidence="4" type="ORF">TCLT_LOCUS6772</name>
</gene>
<feature type="compositionally biased region" description="Basic and acidic residues" evidence="2">
    <location>
        <begin position="375"/>
        <end position="387"/>
    </location>
</feature>
<dbReference type="PANTHER" id="PTHR46424">
    <property type="entry name" value="UBX DOMAIN-CONTAINING PROTEIN 4"/>
    <property type="match status" value="1"/>
</dbReference>
<sequence length="396" mass="45789">MKWFEGNITEAIAQSHEQRIPFVVMIQHPFESHDEQSIRMSRLWEKVGNNICLSSLIGIRIFSGTETARQFTQIYPVSVVPSCYIIDLNGRPIEVITNSNELDENTLLQKLKTAYKDFIPEHSSLFLPVADQSHKKENQEDQSAGFMEDDMKRYLLFSMSCERQKRIEIAKQRKRHECEEAYLKKLREQIKADKMERMEARLFSTSKQKCEAEPTKHQTGIPNRFSDGSTLVHNFASSDTFSQLVELVEKDGRGGSDFYLVQMYPRREISDFTQTFSELGLIPSATMLVVSKRHQIVANYNGLKWINFIHYAVIAPFQALYRIILYIVGYNNSPEEFSLRSSINTTKNSVHISRKDGQQQTNHIRQNGGIHRFRNKEDSSNSDDEGKWNGNSTQQL</sequence>
<evidence type="ECO:0000259" key="3">
    <source>
        <dbReference type="PROSITE" id="PS50033"/>
    </source>
</evidence>
<dbReference type="SMART" id="SM00166">
    <property type="entry name" value="UBX"/>
    <property type="match status" value="1"/>
</dbReference>
<dbReference type="STRING" id="103827.A0A0N5D1P7"/>
<dbReference type="InterPro" id="IPR001012">
    <property type="entry name" value="UBX_dom"/>
</dbReference>
<organism evidence="6">
    <name type="scientific">Thelazia callipaeda</name>
    <name type="common">Oriental eyeworm</name>
    <name type="synonym">Parasitic nematode</name>
    <dbReference type="NCBI Taxonomy" id="103827"/>
    <lineage>
        <taxon>Eukaryota</taxon>
        <taxon>Metazoa</taxon>
        <taxon>Ecdysozoa</taxon>
        <taxon>Nematoda</taxon>
        <taxon>Chromadorea</taxon>
        <taxon>Rhabditida</taxon>
        <taxon>Spirurina</taxon>
        <taxon>Spiruromorpha</taxon>
        <taxon>Thelazioidea</taxon>
        <taxon>Thelaziidae</taxon>
        <taxon>Thelazia</taxon>
    </lineage>
</organism>
<dbReference type="OrthoDB" id="10254930at2759"/>